<evidence type="ECO:0000256" key="1">
    <source>
        <dbReference type="ARBA" id="ARBA00022723"/>
    </source>
</evidence>
<accession>A0A9D1A4K9</accession>
<dbReference type="EMBL" id="DVGC01000007">
    <property type="protein sequence ID" value="HIR04733.1"/>
    <property type="molecule type" value="Genomic_DNA"/>
</dbReference>
<evidence type="ECO:0000259" key="4">
    <source>
        <dbReference type="PROSITE" id="PS51379"/>
    </source>
</evidence>
<dbReference type="GO" id="GO:0046872">
    <property type="term" value="F:metal ion binding"/>
    <property type="evidence" value="ECO:0007669"/>
    <property type="project" value="UniProtKB-KW"/>
</dbReference>
<name>A0A9D1A4K9_9FIRM</name>
<evidence type="ECO:0000256" key="3">
    <source>
        <dbReference type="ARBA" id="ARBA00023014"/>
    </source>
</evidence>
<dbReference type="GO" id="GO:0051536">
    <property type="term" value="F:iron-sulfur cluster binding"/>
    <property type="evidence" value="ECO:0007669"/>
    <property type="project" value="UniProtKB-KW"/>
</dbReference>
<dbReference type="AlphaFoldDB" id="A0A9D1A4K9"/>
<dbReference type="PROSITE" id="PS00198">
    <property type="entry name" value="4FE4S_FER_1"/>
    <property type="match status" value="1"/>
</dbReference>
<reference evidence="5" key="2">
    <citation type="journal article" date="2021" name="PeerJ">
        <title>Extensive microbial diversity within the chicken gut microbiome revealed by metagenomics and culture.</title>
        <authorList>
            <person name="Gilroy R."/>
            <person name="Ravi A."/>
            <person name="Getino M."/>
            <person name="Pursley I."/>
            <person name="Horton D.L."/>
            <person name="Alikhan N.F."/>
            <person name="Baker D."/>
            <person name="Gharbi K."/>
            <person name="Hall N."/>
            <person name="Watson M."/>
            <person name="Adriaenssens E.M."/>
            <person name="Foster-Nyarko E."/>
            <person name="Jarju S."/>
            <person name="Secka A."/>
            <person name="Antonio M."/>
            <person name="Oren A."/>
            <person name="Chaudhuri R.R."/>
            <person name="La Ragione R."/>
            <person name="Hildebrand F."/>
            <person name="Pallen M.J."/>
        </authorList>
    </citation>
    <scope>NUCLEOTIDE SEQUENCE</scope>
    <source>
        <strain evidence="5">CHK180-2868</strain>
    </source>
</reference>
<keyword evidence="2" id="KW-0408">Iron</keyword>
<proteinExistence type="predicted"/>
<keyword evidence="1" id="KW-0479">Metal-binding</keyword>
<dbReference type="SUPFAM" id="SSF46548">
    <property type="entry name" value="alpha-helical ferredoxin"/>
    <property type="match status" value="1"/>
</dbReference>
<gene>
    <name evidence="5" type="ORF">IAB28_02025</name>
</gene>
<dbReference type="InterPro" id="IPR017896">
    <property type="entry name" value="4Fe4S_Fe-S-bd"/>
</dbReference>
<dbReference type="InterPro" id="IPR017900">
    <property type="entry name" value="4Fe4S_Fe_S_CS"/>
</dbReference>
<reference evidence="5" key="1">
    <citation type="submission" date="2020-10" db="EMBL/GenBank/DDBJ databases">
        <authorList>
            <person name="Gilroy R."/>
        </authorList>
    </citation>
    <scope>NUCLEOTIDE SEQUENCE</scope>
    <source>
        <strain evidence="5">CHK180-2868</strain>
    </source>
</reference>
<evidence type="ECO:0000313" key="6">
    <source>
        <dbReference type="Proteomes" id="UP000824250"/>
    </source>
</evidence>
<evidence type="ECO:0000256" key="2">
    <source>
        <dbReference type="ARBA" id="ARBA00023004"/>
    </source>
</evidence>
<keyword evidence="3" id="KW-0411">Iron-sulfur</keyword>
<dbReference type="Pfam" id="PF13484">
    <property type="entry name" value="Fer4_16"/>
    <property type="match status" value="1"/>
</dbReference>
<evidence type="ECO:0000313" key="5">
    <source>
        <dbReference type="EMBL" id="HIR04733.1"/>
    </source>
</evidence>
<protein>
    <submittedName>
        <fullName evidence="5">Epoxyqueuosine reductase</fullName>
    </submittedName>
</protein>
<dbReference type="PROSITE" id="PS51379">
    <property type="entry name" value="4FE4S_FER_2"/>
    <property type="match status" value="1"/>
</dbReference>
<comment type="caution">
    <text evidence="5">The sequence shown here is derived from an EMBL/GenBank/DDBJ whole genome shotgun (WGS) entry which is preliminary data.</text>
</comment>
<sequence length="241" mass="26595">MQDSFLLKKKLFQVLAEKGAKLMGAGNLEGIADGRMKIGVSVAVPVPARIVRDLQTAPTKEYLEAYHSLNARLDEIVRSGAEFLKENGYEAIANTTDVVKKDSEWRTPLPHKTVATRAGLGWIGKSCLLVTKEYGSAVRLSSLLTDAPLPADVPINESHCRDCSVCVQKCPGGALTGARWKLGMEREELFCREVCKKTQLERMKKAAGIETDLCGLCFAVCPFTRQYLERECRKEDEGKVS</sequence>
<dbReference type="PANTHER" id="PTHR42827:SF1">
    <property type="entry name" value="IRON-SULFUR CLUSTER-BINDING PROTEIN"/>
    <property type="match status" value="1"/>
</dbReference>
<dbReference type="PANTHER" id="PTHR42827">
    <property type="entry name" value="IRON-SULFUR CLUSTER-BINDING PROTEIN-RELATED"/>
    <property type="match status" value="1"/>
</dbReference>
<organism evidence="5 6">
    <name type="scientific">Candidatus Copromonas faecavium</name>
    <name type="common">nom. illeg.</name>
    <dbReference type="NCBI Taxonomy" id="2840740"/>
    <lineage>
        <taxon>Bacteria</taxon>
        <taxon>Bacillati</taxon>
        <taxon>Bacillota</taxon>
        <taxon>Clostridia</taxon>
        <taxon>Lachnospirales</taxon>
        <taxon>Lachnospiraceae</taxon>
        <taxon>Candidatus Copromonas (nom. illeg.)</taxon>
    </lineage>
</organism>
<dbReference type="Proteomes" id="UP000824250">
    <property type="component" value="Unassembled WGS sequence"/>
</dbReference>
<feature type="domain" description="4Fe-4S ferredoxin-type" evidence="4">
    <location>
        <begin position="151"/>
        <end position="180"/>
    </location>
</feature>